<dbReference type="Gene3D" id="3.30.730.10">
    <property type="entry name" value="AP2/ERF domain"/>
    <property type="match status" value="1"/>
</dbReference>
<dbReference type="STRING" id="55188.A0A2H5PLN4"/>
<dbReference type="GO" id="GO:0003700">
    <property type="term" value="F:DNA-binding transcription factor activity"/>
    <property type="evidence" value="ECO:0007669"/>
    <property type="project" value="InterPro"/>
</dbReference>
<evidence type="ECO:0000313" key="9">
    <source>
        <dbReference type="Proteomes" id="UP000236630"/>
    </source>
</evidence>
<dbReference type="AlphaFoldDB" id="A0A2H5PLN4"/>
<name>A0A2H5PLN4_CITUN</name>
<evidence type="ECO:0000256" key="3">
    <source>
        <dbReference type="ARBA" id="ARBA00023125"/>
    </source>
</evidence>
<evidence type="ECO:0000313" key="8">
    <source>
        <dbReference type="EMBL" id="GAY53279.1"/>
    </source>
</evidence>
<dbReference type="SMART" id="SM00380">
    <property type="entry name" value="AP2"/>
    <property type="match status" value="1"/>
</dbReference>
<evidence type="ECO:0000256" key="6">
    <source>
        <dbReference type="ARBA" id="ARBA00024343"/>
    </source>
</evidence>
<dbReference type="PRINTS" id="PR00367">
    <property type="entry name" value="ETHRSPELEMNT"/>
</dbReference>
<accession>A0A2H5PLN4</accession>
<dbReference type="FunFam" id="3.30.730.10:FF:000001">
    <property type="entry name" value="Ethylene-responsive transcription factor 2"/>
    <property type="match status" value="1"/>
</dbReference>
<organism evidence="8 9">
    <name type="scientific">Citrus unshiu</name>
    <name type="common">Satsuma mandarin</name>
    <name type="synonym">Citrus nobilis var. unshiu</name>
    <dbReference type="NCBI Taxonomy" id="55188"/>
    <lineage>
        <taxon>Eukaryota</taxon>
        <taxon>Viridiplantae</taxon>
        <taxon>Streptophyta</taxon>
        <taxon>Embryophyta</taxon>
        <taxon>Tracheophyta</taxon>
        <taxon>Spermatophyta</taxon>
        <taxon>Magnoliopsida</taxon>
        <taxon>eudicotyledons</taxon>
        <taxon>Gunneridae</taxon>
        <taxon>Pentapetalae</taxon>
        <taxon>rosids</taxon>
        <taxon>malvids</taxon>
        <taxon>Sapindales</taxon>
        <taxon>Rutaceae</taxon>
        <taxon>Aurantioideae</taxon>
        <taxon>Citrus</taxon>
    </lineage>
</organism>
<dbReference type="GO" id="GO:0005634">
    <property type="term" value="C:nucleus"/>
    <property type="evidence" value="ECO:0007669"/>
    <property type="project" value="UniProtKB-SubCell"/>
</dbReference>
<keyword evidence="9" id="KW-1185">Reference proteome</keyword>
<feature type="domain" description="AP2/ERF" evidence="7">
    <location>
        <begin position="72"/>
        <end position="131"/>
    </location>
</feature>
<dbReference type="InterPro" id="IPR001471">
    <property type="entry name" value="AP2/ERF_dom"/>
</dbReference>
<dbReference type="GO" id="GO:0003677">
    <property type="term" value="F:DNA binding"/>
    <property type="evidence" value="ECO:0007669"/>
    <property type="project" value="UniProtKB-KW"/>
</dbReference>
<sequence length="178" mass="20026">MYTENISESEFAILKSIRQYLLEDDGFDFDLFPTPFPSESTTSSDDCNSSGIAAVATTPRTPESQHHHVRRCFRGVRRRPWGTFAAEIRDSKNKKGARVWLGTFVTPEDAALAYDRAAFRLHGQKAKLNFPHLVASNTEVNRVKTKNRLASTEPPSSSSTSSEASMLKRRRLMNQLGF</sequence>
<evidence type="ECO:0000256" key="2">
    <source>
        <dbReference type="ARBA" id="ARBA00023015"/>
    </source>
</evidence>
<keyword evidence="4" id="KW-0804">Transcription</keyword>
<dbReference type="CDD" id="cd00018">
    <property type="entry name" value="AP2"/>
    <property type="match status" value="1"/>
</dbReference>
<dbReference type="Proteomes" id="UP000236630">
    <property type="component" value="Unassembled WGS sequence"/>
</dbReference>
<dbReference type="EMBL" id="BDQV01000090">
    <property type="protein sequence ID" value="GAY53279.1"/>
    <property type="molecule type" value="Genomic_DNA"/>
</dbReference>
<keyword evidence="3" id="KW-0238">DNA-binding</keyword>
<protein>
    <recommendedName>
        <fullName evidence="7">AP2/ERF domain-containing protein</fullName>
    </recommendedName>
</protein>
<evidence type="ECO:0000256" key="1">
    <source>
        <dbReference type="ARBA" id="ARBA00004123"/>
    </source>
</evidence>
<evidence type="ECO:0000259" key="7">
    <source>
        <dbReference type="PROSITE" id="PS51032"/>
    </source>
</evidence>
<dbReference type="InterPro" id="IPR016177">
    <property type="entry name" value="DNA-bd_dom_sf"/>
</dbReference>
<evidence type="ECO:0000256" key="5">
    <source>
        <dbReference type="ARBA" id="ARBA00023242"/>
    </source>
</evidence>
<dbReference type="PROSITE" id="PS51032">
    <property type="entry name" value="AP2_ERF"/>
    <property type="match status" value="1"/>
</dbReference>
<reference evidence="8 9" key="1">
    <citation type="journal article" date="2017" name="Front. Genet.">
        <title>Draft sequencing of the heterozygous diploid genome of Satsuma (Citrus unshiu Marc.) using a hybrid assembly approach.</title>
        <authorList>
            <person name="Shimizu T."/>
            <person name="Tanizawa Y."/>
            <person name="Mochizuki T."/>
            <person name="Nagasaki H."/>
            <person name="Yoshioka T."/>
            <person name="Toyoda A."/>
            <person name="Fujiyama A."/>
            <person name="Kaminuma E."/>
            <person name="Nakamura Y."/>
        </authorList>
    </citation>
    <scope>NUCLEOTIDE SEQUENCE [LARGE SCALE GENOMIC DNA]</scope>
    <source>
        <strain evidence="9">cv. Miyagawa wase</strain>
    </source>
</reference>
<dbReference type="GO" id="GO:0009873">
    <property type="term" value="P:ethylene-activated signaling pathway"/>
    <property type="evidence" value="ECO:0007669"/>
    <property type="project" value="InterPro"/>
</dbReference>
<comment type="similarity">
    <text evidence="6">Belongs to the AP2/ERF transcription factor family. ERF subfamily.</text>
</comment>
<gene>
    <name evidence="8" type="ORF">CUMW_148070</name>
</gene>
<comment type="caution">
    <text evidence="8">The sequence shown here is derived from an EMBL/GenBank/DDBJ whole genome shotgun (WGS) entry which is preliminary data.</text>
</comment>
<keyword evidence="2" id="KW-0805">Transcription regulation</keyword>
<dbReference type="SUPFAM" id="SSF54171">
    <property type="entry name" value="DNA-binding domain"/>
    <property type="match status" value="1"/>
</dbReference>
<proteinExistence type="inferred from homology"/>
<evidence type="ECO:0000256" key="4">
    <source>
        <dbReference type="ARBA" id="ARBA00023163"/>
    </source>
</evidence>
<comment type="subcellular location">
    <subcellularLocation>
        <location evidence="1">Nucleus</location>
    </subcellularLocation>
</comment>
<dbReference type="InterPro" id="IPR036955">
    <property type="entry name" value="AP2/ERF_dom_sf"/>
</dbReference>
<dbReference type="Pfam" id="PF00847">
    <property type="entry name" value="AP2"/>
    <property type="match status" value="1"/>
</dbReference>
<dbReference type="InterPro" id="IPR044808">
    <property type="entry name" value="ERF_plant"/>
</dbReference>
<keyword evidence="5" id="KW-0539">Nucleus</keyword>
<dbReference type="PANTHER" id="PTHR31190">
    <property type="entry name" value="DNA-BINDING DOMAIN"/>
    <property type="match status" value="1"/>
</dbReference>
<dbReference type="PANTHER" id="PTHR31190:SF274">
    <property type="entry name" value="ETHYLENE-RESPONSIVE TRANSCRIPTION FACTOR 13"/>
    <property type="match status" value="1"/>
</dbReference>